<dbReference type="SUPFAM" id="SSF75500">
    <property type="entry name" value="Putative transcriptional regulator TM1602, C-terminal domain"/>
    <property type="match status" value="1"/>
</dbReference>
<protein>
    <recommendedName>
        <fullName evidence="6">Transcription repressor NadR</fullName>
    </recommendedName>
</protein>
<accession>A0A1H3AZX4</accession>
<gene>
    <name evidence="4" type="ORF">SAMN05216495_12512</name>
</gene>
<proteinExistence type="predicted"/>
<keyword evidence="1" id="KW-0479">Metal-binding</keyword>
<dbReference type="PIRSF" id="PIRSF037847">
    <property type="entry name" value="NiaR"/>
    <property type="match status" value="1"/>
</dbReference>
<dbReference type="Pfam" id="PF08279">
    <property type="entry name" value="HTH_11"/>
    <property type="match status" value="1"/>
</dbReference>
<dbReference type="InterPro" id="IPR004173">
    <property type="entry name" value="3H_domain"/>
</dbReference>
<name>A0A1H3AZX4_ACIFE</name>
<dbReference type="GO" id="GO:0046872">
    <property type="term" value="F:metal ion binding"/>
    <property type="evidence" value="ECO:0007669"/>
    <property type="project" value="UniProtKB-KW"/>
</dbReference>
<comment type="caution">
    <text evidence="4">The sequence shown here is derived from an EMBL/GenBank/DDBJ whole genome shotgun (WGS) entry which is preliminary data.</text>
</comment>
<evidence type="ECO:0000256" key="1">
    <source>
        <dbReference type="PIRSR" id="PIRSR037847-1"/>
    </source>
</evidence>
<evidence type="ECO:0000259" key="2">
    <source>
        <dbReference type="Pfam" id="PF02829"/>
    </source>
</evidence>
<feature type="binding site" evidence="1">
    <location>
        <position position="88"/>
    </location>
    <ligand>
        <name>Ni(2+)</name>
        <dbReference type="ChEBI" id="CHEBI:49786"/>
    </ligand>
</feature>
<dbReference type="PANTHER" id="PTHR40068:SF1">
    <property type="entry name" value="TRANSCRIPTION REPRESSOR NIAR-RELATED"/>
    <property type="match status" value="1"/>
</dbReference>
<dbReference type="InterPro" id="IPR036390">
    <property type="entry name" value="WH_DNA-bd_sf"/>
</dbReference>
<keyword evidence="1" id="KW-0533">Nickel</keyword>
<evidence type="ECO:0008006" key="6">
    <source>
        <dbReference type="Google" id="ProtNLM"/>
    </source>
</evidence>
<dbReference type="SUPFAM" id="SSF46785">
    <property type="entry name" value="Winged helix' DNA-binding domain"/>
    <property type="match status" value="1"/>
</dbReference>
<dbReference type="AlphaFoldDB" id="A0A1H3AZX4"/>
<dbReference type="Gene3D" id="1.10.10.10">
    <property type="entry name" value="Winged helix-like DNA-binding domain superfamily/Winged helix DNA-binding domain"/>
    <property type="match status" value="1"/>
</dbReference>
<dbReference type="InterPro" id="IPR026043">
    <property type="entry name" value="NadR"/>
</dbReference>
<feature type="binding site" evidence="1">
    <location>
        <position position="147"/>
    </location>
    <ligand>
        <name>Ni(2+)</name>
        <dbReference type="ChEBI" id="CHEBI:49786"/>
    </ligand>
</feature>
<dbReference type="Proteomes" id="UP000182379">
    <property type="component" value="Unassembled WGS sequence"/>
</dbReference>
<dbReference type="Pfam" id="PF02829">
    <property type="entry name" value="3H"/>
    <property type="match status" value="1"/>
</dbReference>
<feature type="domain" description="Helix-turn-helix type 11" evidence="3">
    <location>
        <begin position="6"/>
        <end position="59"/>
    </location>
</feature>
<dbReference type="PANTHER" id="PTHR40068">
    <property type="entry name" value="TRANSCRIPTION REPRESSOR NIAR-RELATED"/>
    <property type="match status" value="1"/>
</dbReference>
<dbReference type="InterPro" id="IPR035922">
    <property type="entry name" value="3H_dom_sf"/>
</dbReference>
<dbReference type="RefSeq" id="WP_074708467.1">
    <property type="nucleotide sequence ID" value="NZ_CALAKB010000036.1"/>
</dbReference>
<dbReference type="InterPro" id="IPR036388">
    <property type="entry name" value="WH-like_DNA-bd_sf"/>
</dbReference>
<dbReference type="Gene3D" id="3.30.1340.20">
    <property type="entry name" value="3H domain"/>
    <property type="match status" value="1"/>
</dbReference>
<organism evidence="4 5">
    <name type="scientific">Acidaminococcus fermentans</name>
    <dbReference type="NCBI Taxonomy" id="905"/>
    <lineage>
        <taxon>Bacteria</taxon>
        <taxon>Bacillati</taxon>
        <taxon>Bacillota</taxon>
        <taxon>Negativicutes</taxon>
        <taxon>Acidaminococcales</taxon>
        <taxon>Acidaminococcaceae</taxon>
        <taxon>Acidaminococcus</taxon>
    </lineage>
</organism>
<evidence type="ECO:0000259" key="3">
    <source>
        <dbReference type="Pfam" id="PF08279"/>
    </source>
</evidence>
<evidence type="ECO:0000313" key="5">
    <source>
        <dbReference type="Proteomes" id="UP000182379"/>
    </source>
</evidence>
<reference evidence="4 5" key="1">
    <citation type="submission" date="2016-10" db="EMBL/GenBank/DDBJ databases">
        <authorList>
            <person name="Varghese N."/>
            <person name="Submissions S."/>
        </authorList>
    </citation>
    <scope>NUCLEOTIDE SEQUENCE [LARGE SCALE GENOMIC DNA]</scope>
    <source>
        <strain evidence="4 5">WCC6</strain>
    </source>
</reference>
<dbReference type="InterPro" id="IPR013196">
    <property type="entry name" value="HTH_11"/>
</dbReference>
<sequence length="173" mass="19559">MDNQMRREKLYEMLENAEEPLTGVVLSKALNVTRQIIVSDVALLRSSGKKIISTARGYQLAGEAQEKGFHQEIHCQSRTMDDGELEAELNVVVDNGGIVHGLVLSHEVYGVIQVPMKLYSRRDVRQYMDRLREEKGPLIVTLTQGRHTLLVETRNDEDMDALEEGLKELGVLE</sequence>
<dbReference type="EMBL" id="FNOP01000025">
    <property type="protein sequence ID" value="SDX34951.1"/>
    <property type="molecule type" value="Genomic_DNA"/>
</dbReference>
<feature type="domain" description="3H" evidence="2">
    <location>
        <begin position="83"/>
        <end position="172"/>
    </location>
</feature>
<evidence type="ECO:0000313" key="4">
    <source>
        <dbReference type="EMBL" id="SDX34951.1"/>
    </source>
</evidence>